<name>A0A6J5MFF0_9CAUD</name>
<proteinExistence type="predicted"/>
<protein>
    <submittedName>
        <fullName evidence="1">Uncharacterized protein</fullName>
    </submittedName>
</protein>
<evidence type="ECO:0000313" key="1">
    <source>
        <dbReference type="EMBL" id="CAB4144043.1"/>
    </source>
</evidence>
<organism evidence="1">
    <name type="scientific">uncultured Caudovirales phage</name>
    <dbReference type="NCBI Taxonomy" id="2100421"/>
    <lineage>
        <taxon>Viruses</taxon>
        <taxon>Duplodnaviria</taxon>
        <taxon>Heunggongvirae</taxon>
        <taxon>Uroviricota</taxon>
        <taxon>Caudoviricetes</taxon>
        <taxon>Peduoviridae</taxon>
        <taxon>Maltschvirus</taxon>
        <taxon>Maltschvirus maltsch</taxon>
    </lineage>
</organism>
<gene>
    <name evidence="1" type="ORF">UFOVP458_15</name>
</gene>
<accession>A0A6J5MFF0</accession>
<reference evidence="1" key="1">
    <citation type="submission" date="2020-04" db="EMBL/GenBank/DDBJ databases">
        <authorList>
            <person name="Chiriac C."/>
            <person name="Salcher M."/>
            <person name="Ghai R."/>
            <person name="Kavagutti S V."/>
        </authorList>
    </citation>
    <scope>NUCLEOTIDE SEQUENCE</scope>
</reference>
<sequence length="102" mass="12353">MSKYKQFFTNHALLKQRCVEICRLFHKHDPDLYPDILEEDLLFVFDERNTITVINSELITIEDYCYIDIQWLDATNDEIVKEILIRKNSREEYIAKQKLVKK</sequence>
<dbReference type="EMBL" id="LR796437">
    <property type="protein sequence ID" value="CAB4144043.1"/>
    <property type="molecule type" value="Genomic_DNA"/>
</dbReference>